<evidence type="ECO:0000313" key="11">
    <source>
        <dbReference type="Proteomes" id="UP001066276"/>
    </source>
</evidence>
<evidence type="ECO:0000256" key="5">
    <source>
        <dbReference type="ARBA" id="ARBA00023136"/>
    </source>
</evidence>
<keyword evidence="3" id="KW-0732">Signal</keyword>
<comment type="subcellular location">
    <subcellularLocation>
        <location evidence="1">Membrane</location>
        <topology evidence="1">Single-pass type I membrane protein</topology>
    </subcellularLocation>
</comment>
<organism evidence="10 11">
    <name type="scientific">Pleurodeles waltl</name>
    <name type="common">Iberian ribbed newt</name>
    <dbReference type="NCBI Taxonomy" id="8319"/>
    <lineage>
        <taxon>Eukaryota</taxon>
        <taxon>Metazoa</taxon>
        <taxon>Chordata</taxon>
        <taxon>Craniata</taxon>
        <taxon>Vertebrata</taxon>
        <taxon>Euteleostomi</taxon>
        <taxon>Amphibia</taxon>
        <taxon>Batrachia</taxon>
        <taxon>Caudata</taxon>
        <taxon>Salamandroidea</taxon>
        <taxon>Salamandridae</taxon>
        <taxon>Pleurodelinae</taxon>
        <taxon>Pleurodeles</taxon>
    </lineage>
</organism>
<feature type="domain" description="Type I cytokine receptor cytokine-binding" evidence="9">
    <location>
        <begin position="166"/>
        <end position="240"/>
    </location>
</feature>
<accession>A0AAV7NKD3</accession>
<protein>
    <recommendedName>
        <fullName evidence="9">Type I cytokine receptor cytokine-binding domain-containing protein</fullName>
    </recommendedName>
</protein>
<sequence length="467" mass="54150">MCIAQDLLLNDNVPNQASYSLAETTPDIMTTLEGTPLLILGMTLCKLVISTQLSAENRQYVLNSPSVTISDHVPGRINVSWEPHLTEQMMNFTVKYKFFYKFKNKTDWKKERRMEKYAKINLKSHSNVWVKVSTQLFHDMELETKLVAESIWTEVFYTVPKAPLENLSCIVYNLSSLNCTWQIVKDRSSEDAQFLFAFRYMHKKFKCQHYFTNKQKRNVGCHMEDMYFHSTRRRLNVTVWCTCSTVKVNRVYLPSLIEKLNPPINMSLYPEEAGLRIRWMQPLTIRSSQPICFSYQVKLAEVSKKPNFYVLEKGEVEHLIPHYDKEKKYSVQVRAKKICSSAKSKYWGEWSEPVFFGKEDDMEPWIIVTTCSIFLTLLFVLLGYLWKRYGGLKVIFPPVPDPSAKLKQWFVSKETHGQNLVFFQDEDVATVEILTDSSPGPQEVVEVNVTTRNAQVTNLGLDSAGNL</sequence>
<evidence type="ECO:0000256" key="4">
    <source>
        <dbReference type="ARBA" id="ARBA00022989"/>
    </source>
</evidence>
<feature type="transmembrane region" description="Helical" evidence="8">
    <location>
        <begin position="365"/>
        <end position="386"/>
    </location>
</feature>
<keyword evidence="4 8" id="KW-1133">Transmembrane helix</keyword>
<dbReference type="InterPro" id="IPR013783">
    <property type="entry name" value="Ig-like_fold"/>
</dbReference>
<dbReference type="PANTHER" id="PTHR23037">
    <property type="entry name" value="CYTOKINE RECEPTOR"/>
    <property type="match status" value="1"/>
</dbReference>
<keyword evidence="2 8" id="KW-0812">Transmembrane</keyword>
<name>A0AAV7NKD3_PLEWA</name>
<keyword evidence="5 8" id="KW-0472">Membrane</keyword>
<dbReference type="InterPro" id="IPR015321">
    <property type="entry name" value="TypeI_recpt_CBD"/>
</dbReference>
<dbReference type="AlphaFoldDB" id="A0AAV7NKD3"/>
<keyword evidence="7" id="KW-0325">Glycoprotein</keyword>
<dbReference type="PANTHER" id="PTHR23037:SF46">
    <property type="entry name" value="INTERLEUKIN 5 RECEPTOR SUBUNIT ALPHA"/>
    <property type="match status" value="1"/>
</dbReference>
<dbReference type="GO" id="GO:0004896">
    <property type="term" value="F:cytokine receptor activity"/>
    <property type="evidence" value="ECO:0007669"/>
    <property type="project" value="TreeGrafter"/>
</dbReference>
<dbReference type="EMBL" id="JANPWB010000012">
    <property type="protein sequence ID" value="KAJ1115991.1"/>
    <property type="molecule type" value="Genomic_DNA"/>
</dbReference>
<gene>
    <name evidence="10" type="ORF">NDU88_004210</name>
</gene>
<evidence type="ECO:0000256" key="3">
    <source>
        <dbReference type="ARBA" id="ARBA00022729"/>
    </source>
</evidence>
<evidence type="ECO:0000256" key="1">
    <source>
        <dbReference type="ARBA" id="ARBA00004479"/>
    </source>
</evidence>
<dbReference type="GO" id="GO:0009897">
    <property type="term" value="C:external side of plasma membrane"/>
    <property type="evidence" value="ECO:0007669"/>
    <property type="project" value="TreeGrafter"/>
</dbReference>
<evidence type="ECO:0000256" key="2">
    <source>
        <dbReference type="ARBA" id="ARBA00022692"/>
    </source>
</evidence>
<dbReference type="Proteomes" id="UP001066276">
    <property type="component" value="Chromosome 8"/>
</dbReference>
<dbReference type="Gene3D" id="2.60.40.10">
    <property type="entry name" value="Immunoglobulins"/>
    <property type="match status" value="3"/>
</dbReference>
<dbReference type="SUPFAM" id="SSF49265">
    <property type="entry name" value="Fibronectin type III"/>
    <property type="match status" value="2"/>
</dbReference>
<proteinExistence type="predicted"/>
<evidence type="ECO:0000256" key="7">
    <source>
        <dbReference type="ARBA" id="ARBA00023180"/>
    </source>
</evidence>
<keyword evidence="11" id="KW-1185">Reference proteome</keyword>
<dbReference type="Pfam" id="PF09240">
    <property type="entry name" value="IL6Ra-bind"/>
    <property type="match status" value="1"/>
</dbReference>
<evidence type="ECO:0000313" key="10">
    <source>
        <dbReference type="EMBL" id="KAJ1115991.1"/>
    </source>
</evidence>
<reference evidence="10" key="1">
    <citation type="journal article" date="2022" name="bioRxiv">
        <title>Sequencing and chromosome-scale assembly of the giantPleurodeles waltlgenome.</title>
        <authorList>
            <person name="Brown T."/>
            <person name="Elewa A."/>
            <person name="Iarovenko S."/>
            <person name="Subramanian E."/>
            <person name="Araus A.J."/>
            <person name="Petzold A."/>
            <person name="Susuki M."/>
            <person name="Suzuki K.-i.T."/>
            <person name="Hayashi T."/>
            <person name="Toyoda A."/>
            <person name="Oliveira C."/>
            <person name="Osipova E."/>
            <person name="Leigh N.D."/>
            <person name="Simon A."/>
            <person name="Yun M.H."/>
        </authorList>
    </citation>
    <scope>NUCLEOTIDE SEQUENCE</scope>
    <source>
        <strain evidence="10">20211129_DDA</strain>
        <tissue evidence="10">Liver</tissue>
    </source>
</reference>
<evidence type="ECO:0000256" key="6">
    <source>
        <dbReference type="ARBA" id="ARBA00023170"/>
    </source>
</evidence>
<evidence type="ECO:0000259" key="9">
    <source>
        <dbReference type="Pfam" id="PF09240"/>
    </source>
</evidence>
<keyword evidence="6" id="KW-0675">Receptor</keyword>
<evidence type="ECO:0000256" key="8">
    <source>
        <dbReference type="SAM" id="Phobius"/>
    </source>
</evidence>
<comment type="caution">
    <text evidence="10">The sequence shown here is derived from an EMBL/GenBank/DDBJ whole genome shotgun (WGS) entry which is preliminary data.</text>
</comment>
<dbReference type="InterPro" id="IPR036116">
    <property type="entry name" value="FN3_sf"/>
</dbReference>